<dbReference type="GeneID" id="104588056"/>
<gene>
    <name evidence="7" type="primary">LOC104588056</name>
</gene>
<evidence type="ECO:0000259" key="5">
    <source>
        <dbReference type="Pfam" id="PF05699"/>
    </source>
</evidence>
<dbReference type="Proteomes" id="UP000189703">
    <property type="component" value="Unplaced"/>
</dbReference>
<evidence type="ECO:0000313" key="7">
    <source>
        <dbReference type="RefSeq" id="XP_010244165.1"/>
    </source>
</evidence>
<dbReference type="InParanoid" id="A0A1U7Z0S8"/>
<evidence type="ECO:0000256" key="2">
    <source>
        <dbReference type="ARBA" id="ARBA00022729"/>
    </source>
</evidence>
<dbReference type="PANTHER" id="PTHR23272:SF184">
    <property type="entry name" value="OS03G0311250 PROTEIN"/>
    <property type="match status" value="1"/>
</dbReference>
<sequence length="225" mass="25006">MSRFKEYKSVSGGGDAKSELDIYLNEDTEKGQGNDDFDILGWWKVNNNPKFPILLQMARDVLAIPISTIAFESTFSTEGRVLDAFRSSLALKVAKPLICTRDWTRSLQHAINVEDLEEIDRFENGELPPELGKLTQLGKFSANNNTFSGPIPSQIGDLKQLPSLHLEENLLTRSIPIELGKCTRLVDLNLARNSLNLSQNKLSEIGVGAYSSFPPIVNIFLKIGN</sequence>
<name>A0A1U7Z0S8_NELNU</name>
<dbReference type="SUPFAM" id="SSF52058">
    <property type="entry name" value="L domain-like"/>
    <property type="match status" value="1"/>
</dbReference>
<dbReference type="SUPFAM" id="SSF53098">
    <property type="entry name" value="Ribonuclease H-like"/>
    <property type="match status" value="1"/>
</dbReference>
<organism evidence="6 7">
    <name type="scientific">Nelumbo nucifera</name>
    <name type="common">Sacred lotus</name>
    <dbReference type="NCBI Taxonomy" id="4432"/>
    <lineage>
        <taxon>Eukaryota</taxon>
        <taxon>Viridiplantae</taxon>
        <taxon>Streptophyta</taxon>
        <taxon>Embryophyta</taxon>
        <taxon>Tracheophyta</taxon>
        <taxon>Spermatophyta</taxon>
        <taxon>Magnoliopsida</taxon>
        <taxon>Proteales</taxon>
        <taxon>Nelumbonaceae</taxon>
        <taxon>Nelumbo</taxon>
    </lineage>
</organism>
<dbReference type="RefSeq" id="XP_010244165.1">
    <property type="nucleotide sequence ID" value="XM_010245863.1"/>
</dbReference>
<keyword evidence="6" id="KW-1185">Reference proteome</keyword>
<evidence type="ECO:0000256" key="1">
    <source>
        <dbReference type="ARBA" id="ARBA00022614"/>
    </source>
</evidence>
<reference evidence="7" key="1">
    <citation type="submission" date="2025-08" db="UniProtKB">
        <authorList>
            <consortium name="RefSeq"/>
        </authorList>
    </citation>
    <scope>IDENTIFICATION</scope>
</reference>
<accession>A0A1U7Z0S8</accession>
<dbReference type="PANTHER" id="PTHR23272">
    <property type="entry name" value="BED FINGER-RELATED"/>
    <property type="match status" value="1"/>
</dbReference>
<dbReference type="InterPro" id="IPR012337">
    <property type="entry name" value="RNaseH-like_sf"/>
</dbReference>
<keyword evidence="3" id="KW-0677">Repeat</keyword>
<dbReference type="OrthoDB" id="1747213at2759"/>
<evidence type="ECO:0000313" key="6">
    <source>
        <dbReference type="Proteomes" id="UP000189703"/>
    </source>
</evidence>
<dbReference type="KEGG" id="nnu:104588056"/>
<proteinExistence type="predicted"/>
<evidence type="ECO:0000256" key="3">
    <source>
        <dbReference type="ARBA" id="ARBA00022737"/>
    </source>
</evidence>
<dbReference type="GO" id="GO:0046983">
    <property type="term" value="F:protein dimerization activity"/>
    <property type="evidence" value="ECO:0007669"/>
    <property type="project" value="InterPro"/>
</dbReference>
<dbReference type="eggNOG" id="KOG1121">
    <property type="taxonomic scope" value="Eukaryota"/>
</dbReference>
<dbReference type="InterPro" id="IPR008906">
    <property type="entry name" value="HATC_C_dom"/>
</dbReference>
<dbReference type="AlphaFoldDB" id="A0A1U7Z0S8"/>
<dbReference type="FunFam" id="3.80.10.10:FF:000041">
    <property type="entry name" value="LRR receptor-like serine/threonine-protein kinase ERECTA"/>
    <property type="match status" value="1"/>
</dbReference>
<protein>
    <submittedName>
        <fullName evidence="7">Receptor-like protein kinase</fullName>
    </submittedName>
</protein>
<feature type="domain" description="HAT C-terminal dimerisation" evidence="5">
    <location>
        <begin position="19"/>
        <end position="103"/>
    </location>
</feature>
<keyword evidence="4" id="KW-0325">Glycoprotein</keyword>
<dbReference type="Pfam" id="PF05699">
    <property type="entry name" value="Dimer_Tnp_hAT"/>
    <property type="match status" value="1"/>
</dbReference>
<keyword evidence="1" id="KW-0433">Leucine-rich repeat</keyword>
<dbReference type="Gene3D" id="3.80.10.10">
    <property type="entry name" value="Ribonuclease Inhibitor"/>
    <property type="match status" value="1"/>
</dbReference>
<dbReference type="InterPro" id="IPR032675">
    <property type="entry name" value="LRR_dom_sf"/>
</dbReference>
<evidence type="ECO:0000256" key="4">
    <source>
        <dbReference type="ARBA" id="ARBA00023180"/>
    </source>
</evidence>
<keyword evidence="2" id="KW-0732">Signal</keyword>